<dbReference type="Gene3D" id="2.60.40.2130">
    <property type="entry name" value="F-spondin domain"/>
    <property type="match status" value="2"/>
</dbReference>
<dbReference type="InterPro" id="IPR009465">
    <property type="entry name" value="Spondin_N"/>
</dbReference>
<evidence type="ECO:0000259" key="1">
    <source>
        <dbReference type="Pfam" id="PF06468"/>
    </source>
</evidence>
<reference evidence="2" key="1">
    <citation type="submission" date="2018-06" db="EMBL/GenBank/DDBJ databases">
        <authorList>
            <person name="Zhirakovskaya E."/>
        </authorList>
    </citation>
    <scope>NUCLEOTIDE SEQUENCE</scope>
</reference>
<feature type="domain" description="Spondin" evidence="1">
    <location>
        <begin position="265"/>
        <end position="373"/>
    </location>
</feature>
<name>A0A3B0UXM7_9ZZZZ</name>
<dbReference type="NCBIfam" id="NF038123">
    <property type="entry name" value="NF038123_dom"/>
    <property type="match status" value="2"/>
</dbReference>
<sequence>MNFLFKRIAKLTVALTALLLLTAGITYAEDTHPAAVTYEVTITNLTADQPFTPALLATHTGAFDLFTVGEAASVGIQEIAENGNLGPAVDALNSSNQVFDVVTGDAPLVPAGLPGSAMFDDSVTLTITSLPHVRYLSYAAMLICTNDGFTGLDTFELPRKVGQSITVYGAGYDAGSEINTEDFADIVPPCQGLVGVASDDAGSGMSNPALAEGGVIAHHAGIQGGNDLVPAVHGWADPVVEITVTRIAPVRHYEVTIENLTPGQAFTPPLLATHSRSTDVFTVGEAASFGVKEIAENGNLAPLLEALGNDSKVFDVVAGAAPLVPASIPGGAMFDDSVTLTITADNGAQFLSLVSMLICTNDGLTGLDSLQLPGGVGDSVTAYGAGYDAGSEINTEDFADIVPPCQGLSGVSSDDAGTGMSNPALAEGGVITMHAGIQGGDDLVLGIHGWSDPVVKVTVTRID</sequence>
<dbReference type="AlphaFoldDB" id="A0A3B0UXM7"/>
<gene>
    <name evidence="2" type="ORF">MNBD_CHLOROFLEXI01-152</name>
</gene>
<protein>
    <recommendedName>
        <fullName evidence="1">Spondin domain-containing protein</fullName>
    </recommendedName>
</protein>
<dbReference type="EMBL" id="UOEU01000455">
    <property type="protein sequence ID" value="VAW33500.1"/>
    <property type="molecule type" value="Genomic_DNA"/>
</dbReference>
<organism evidence="2">
    <name type="scientific">hydrothermal vent metagenome</name>
    <dbReference type="NCBI Taxonomy" id="652676"/>
    <lineage>
        <taxon>unclassified sequences</taxon>
        <taxon>metagenomes</taxon>
        <taxon>ecological metagenomes</taxon>
    </lineage>
</organism>
<evidence type="ECO:0000313" key="2">
    <source>
        <dbReference type="EMBL" id="VAW33500.1"/>
    </source>
</evidence>
<dbReference type="Pfam" id="PF06468">
    <property type="entry name" value="Spond_N"/>
    <property type="match status" value="1"/>
</dbReference>
<dbReference type="InterPro" id="IPR038678">
    <property type="entry name" value="Spondin_N_sf"/>
</dbReference>
<accession>A0A3B0UXM7</accession>
<proteinExistence type="predicted"/>